<dbReference type="Proteomes" id="UP000465240">
    <property type="component" value="Unassembled WGS sequence"/>
</dbReference>
<feature type="region of interest" description="Disordered" evidence="1">
    <location>
        <begin position="60"/>
        <end position="98"/>
    </location>
</feature>
<feature type="compositionally biased region" description="Acidic residues" evidence="1">
    <location>
        <begin position="71"/>
        <end position="80"/>
    </location>
</feature>
<evidence type="ECO:0000313" key="6">
    <source>
        <dbReference type="Proteomes" id="UP001229081"/>
    </source>
</evidence>
<dbReference type="Proteomes" id="UP001229081">
    <property type="component" value="Unassembled WGS sequence"/>
</dbReference>
<dbReference type="EMBL" id="JAUFSA010000001">
    <property type="protein sequence ID" value="MDP7738151.1"/>
    <property type="molecule type" value="Genomic_DNA"/>
</dbReference>
<keyword evidence="5" id="KW-1185">Reference proteome</keyword>
<feature type="domain" description="Hemerythrin-like" evidence="2">
    <location>
        <begin position="3"/>
        <end position="128"/>
    </location>
</feature>
<accession>A0A386UC85</accession>
<gene>
    <name evidence="3" type="ORF">MPRG_53810</name>
    <name evidence="4" type="ORF">QXL92_25790</name>
</gene>
<evidence type="ECO:0000259" key="2">
    <source>
        <dbReference type="Pfam" id="PF01814"/>
    </source>
</evidence>
<name>A0A386UC85_9MYCO</name>
<feature type="compositionally biased region" description="Basic and acidic residues" evidence="1">
    <location>
        <begin position="81"/>
        <end position="96"/>
    </location>
</feature>
<evidence type="ECO:0000313" key="4">
    <source>
        <dbReference type="EMBL" id="MDP7738151.1"/>
    </source>
</evidence>
<reference evidence="3 5" key="1">
    <citation type="journal article" date="2019" name="Emerg. Microbes Infect.">
        <title>Comprehensive subspecies identification of 175 nontuberculous mycobacteria species based on 7547 genomic profiles.</title>
        <authorList>
            <person name="Matsumoto Y."/>
            <person name="Kinjo T."/>
            <person name="Motooka D."/>
            <person name="Nabeya D."/>
            <person name="Jung N."/>
            <person name="Uechi K."/>
            <person name="Horii T."/>
            <person name="Iida T."/>
            <person name="Fujita J."/>
            <person name="Nakamura S."/>
        </authorList>
    </citation>
    <scope>NUCLEOTIDE SEQUENCE [LARGE SCALE GENOMIC DNA]</scope>
    <source>
        <strain evidence="3 5">JCM 18565</strain>
    </source>
</reference>
<evidence type="ECO:0000313" key="3">
    <source>
        <dbReference type="EMBL" id="GFG82105.1"/>
    </source>
</evidence>
<dbReference type="EMBL" id="BLKX01000001">
    <property type="protein sequence ID" value="GFG82105.1"/>
    <property type="molecule type" value="Genomic_DNA"/>
</dbReference>
<dbReference type="Gene3D" id="1.20.120.520">
    <property type="entry name" value="nmb1532 protein domain like"/>
    <property type="match status" value="1"/>
</dbReference>
<feature type="region of interest" description="Disordered" evidence="1">
    <location>
        <begin position="152"/>
        <end position="174"/>
    </location>
</feature>
<dbReference type="PANTHER" id="PTHR35585">
    <property type="entry name" value="HHE DOMAIN PROTEIN (AFU_ORTHOLOGUE AFUA_4G00730)"/>
    <property type="match status" value="1"/>
</dbReference>
<dbReference type="AlphaFoldDB" id="A0A386UC85"/>
<dbReference type="InterPro" id="IPR012312">
    <property type="entry name" value="Hemerythrin-like"/>
</dbReference>
<reference evidence="3" key="2">
    <citation type="submission" date="2020-02" db="EMBL/GenBank/DDBJ databases">
        <authorList>
            <person name="Matsumoto Y."/>
            <person name="Kinjo T."/>
            <person name="Motooka D."/>
            <person name="Nabeya D."/>
            <person name="Jung N."/>
            <person name="Uechi K."/>
            <person name="Horii T."/>
            <person name="Iida T."/>
            <person name="Fujita J."/>
            <person name="Nakamura S."/>
        </authorList>
    </citation>
    <scope>NUCLEOTIDE SEQUENCE</scope>
    <source>
        <strain evidence="3">JCM 18565</strain>
    </source>
</reference>
<protein>
    <submittedName>
        <fullName evidence="4">Hemerythrin domain-containing protein</fullName>
    </submittedName>
</protein>
<dbReference type="KEGG" id="mpag:C0J29_29235"/>
<dbReference type="PANTHER" id="PTHR35585:SF1">
    <property type="entry name" value="HHE DOMAIN PROTEIN (AFU_ORTHOLOGUE AFUA_4G00730)"/>
    <property type="match status" value="1"/>
</dbReference>
<reference evidence="4" key="3">
    <citation type="submission" date="2023-06" db="EMBL/GenBank/DDBJ databases">
        <title>Identification of two novel mycobacterium reveal diversities and complexities of Mycobacterium gordonae clade.</title>
        <authorList>
            <person name="Matsumoto Y."/>
            <person name="Nakamura S."/>
            <person name="Motooka D."/>
            <person name="Fukushima K."/>
        </authorList>
    </citation>
    <scope>NUCLEOTIDE SEQUENCE</scope>
    <source>
        <strain evidence="4">TY812</strain>
    </source>
</reference>
<proteinExistence type="predicted"/>
<sequence>MADIIDLIYADHDWIRRQFFRLDDAASNEDLVAIWNALGARLDVHAEAEEAVFYPALLKHGGHDHPSNPEGDPEDETEDAITDHNAIRDAVRRSRGLEPGSTEWFEAVHEAREQNGKHLDEEEREAMPDFIKSASLELRNELAMQWLRFHAEREATKGVDNRDKDADAYIDKHS</sequence>
<organism evidence="4 6">
    <name type="scientific">Mycobacterium paragordonae</name>
    <dbReference type="NCBI Taxonomy" id="1389713"/>
    <lineage>
        <taxon>Bacteria</taxon>
        <taxon>Bacillati</taxon>
        <taxon>Actinomycetota</taxon>
        <taxon>Actinomycetes</taxon>
        <taxon>Mycobacteriales</taxon>
        <taxon>Mycobacteriaceae</taxon>
        <taxon>Mycobacterium</taxon>
    </lineage>
</organism>
<dbReference type="Pfam" id="PF01814">
    <property type="entry name" value="Hemerythrin"/>
    <property type="match status" value="1"/>
</dbReference>
<evidence type="ECO:0000313" key="5">
    <source>
        <dbReference type="Proteomes" id="UP000465240"/>
    </source>
</evidence>
<dbReference type="RefSeq" id="WP_065045708.1">
    <property type="nucleotide sequence ID" value="NZ_BLKX01000001.1"/>
</dbReference>
<evidence type="ECO:0000256" key="1">
    <source>
        <dbReference type="SAM" id="MobiDB-lite"/>
    </source>
</evidence>
<comment type="caution">
    <text evidence="4">The sequence shown here is derived from an EMBL/GenBank/DDBJ whole genome shotgun (WGS) entry which is preliminary data.</text>
</comment>